<evidence type="ECO:0000313" key="2">
    <source>
        <dbReference type="Proteomes" id="UP001163726"/>
    </source>
</evidence>
<protein>
    <submittedName>
        <fullName evidence="1">Uncharacterized protein</fullName>
    </submittedName>
</protein>
<accession>A0ABY7ALD2</accession>
<organism evidence="1 2">
    <name type="scientific">Catenovulum adriaticum</name>
    <dbReference type="NCBI Taxonomy" id="2984846"/>
    <lineage>
        <taxon>Bacteria</taxon>
        <taxon>Pseudomonadati</taxon>
        <taxon>Pseudomonadota</taxon>
        <taxon>Gammaproteobacteria</taxon>
        <taxon>Alteromonadales</taxon>
        <taxon>Alteromonadaceae</taxon>
        <taxon>Catenovulum</taxon>
    </lineage>
</organism>
<dbReference type="RefSeq" id="WP_268074342.1">
    <property type="nucleotide sequence ID" value="NZ_CP109965.1"/>
</dbReference>
<dbReference type="EMBL" id="CP109965">
    <property type="protein sequence ID" value="WAJ70043.1"/>
    <property type="molecule type" value="Genomic_DNA"/>
</dbReference>
<proteinExistence type="predicted"/>
<dbReference type="Proteomes" id="UP001163726">
    <property type="component" value="Chromosome"/>
</dbReference>
<sequence>MKICHLFAATILFYPFLVLSDVQIEGNFLITDEQITTRGQLLNQCSSLGLENLSAKEFIAVRKNPHLRKLRNLINIADGKIHSFSNGRMRIVKDFTYATNAAPYYAICKGAAKISSSQRKQAFNDSEPEEHKQIKFMDMSLSGTVKSELNASTDGNLSDTSLFRTFLAERIVKEHHPEAYSDGTLRKNLIKYYKDKVKLAAPIGQTIFEDVNIYAERKRKNHRFTSSVSEALFQRFSKDLERSSIRYDALTGRILYLRSEQNVNIIERDLPKVAEMLAQKWQTKYFFEFDKYNYYISDALLCRLYKTPPKKFGFSEQNTTNSITIECRYTQPFEMLYKQEDTYRSFIDDVVKNPPQKQGLDITL</sequence>
<name>A0ABY7ALD2_9ALTE</name>
<evidence type="ECO:0000313" key="1">
    <source>
        <dbReference type="EMBL" id="WAJ70043.1"/>
    </source>
</evidence>
<gene>
    <name evidence="1" type="ORF">OLW01_12995</name>
</gene>
<keyword evidence="2" id="KW-1185">Reference proteome</keyword>
<reference evidence="1" key="1">
    <citation type="submission" date="2022-10" db="EMBL/GenBank/DDBJ databases">
        <title>Catenovulum adriacola sp. nov. isolated in the Harbour of Susak.</title>
        <authorList>
            <person name="Schoch T."/>
            <person name="Reich S.J."/>
            <person name="Stoeferle S."/>
            <person name="Flaiz M."/>
            <person name="Kazda M."/>
            <person name="Riedel C.U."/>
            <person name="Duerre P."/>
        </authorList>
    </citation>
    <scope>NUCLEOTIDE SEQUENCE</scope>
    <source>
        <strain evidence="1">TS8</strain>
    </source>
</reference>